<organism evidence="1 2">
    <name type="scientific">Runella rosea</name>
    <dbReference type="NCBI Taxonomy" id="2259595"/>
    <lineage>
        <taxon>Bacteria</taxon>
        <taxon>Pseudomonadati</taxon>
        <taxon>Bacteroidota</taxon>
        <taxon>Cytophagia</taxon>
        <taxon>Cytophagales</taxon>
        <taxon>Spirosomataceae</taxon>
        <taxon>Runella</taxon>
    </lineage>
</organism>
<dbReference type="Pfam" id="PF12987">
    <property type="entry name" value="DUF3871"/>
    <property type="match status" value="1"/>
</dbReference>
<evidence type="ECO:0008006" key="3">
    <source>
        <dbReference type="Google" id="ProtNLM"/>
    </source>
</evidence>
<dbReference type="OrthoDB" id="995338at2"/>
<dbReference type="InterPro" id="IPR024353">
    <property type="entry name" value="DUF3871"/>
</dbReference>
<dbReference type="AlphaFoldDB" id="A0A344TH26"/>
<dbReference type="Proteomes" id="UP000251993">
    <property type="component" value="Chromosome"/>
</dbReference>
<evidence type="ECO:0000313" key="2">
    <source>
        <dbReference type="Proteomes" id="UP000251993"/>
    </source>
</evidence>
<proteinExistence type="predicted"/>
<reference evidence="1 2" key="1">
    <citation type="submission" date="2018-07" db="EMBL/GenBank/DDBJ databases">
        <title>Genome sequencing of Runella.</title>
        <authorList>
            <person name="Baek M.-G."/>
            <person name="Yi H."/>
        </authorList>
    </citation>
    <scope>NUCLEOTIDE SEQUENCE [LARGE SCALE GENOMIC DNA]</scope>
    <source>
        <strain evidence="1 2">HYN0085</strain>
    </source>
</reference>
<dbReference type="RefSeq" id="WP_114066732.1">
    <property type="nucleotide sequence ID" value="NZ_CP030850.1"/>
</dbReference>
<accession>A0A344TH26</accession>
<dbReference type="KEGG" id="run:DR864_09470"/>
<sequence>MELQLVNNHSLVPVSKQEIITSSTEVAFIQANTIPMSLAELEQQHLIPVFVKDNEPVISHQDFINCALEIVNQVFPNETILSPAIRVSHPIKGRIPEAKDKRAKDLLPHEETIYFERMMFVIEVASIRDRINGNELSLTIGGVKAYNLDNLYNRKGADEHFKIFIGFQNKVCCNLCVWSDGLVLNLKAKHLSQLMKGIYELVLGYKMNNHLKAMQSMTEAYLTEHQFATMIGRARLYQFLPAEEKKLVPRLHFGDSQISSIARDYYHDVSFCKRDNGDISLWKVYNLFTGANKQSYIDSFLGRSVNAFELVGSISHAIQQQEYHWFLS</sequence>
<protein>
    <recommendedName>
        <fullName evidence="3">DUF3871 family protein</fullName>
    </recommendedName>
</protein>
<evidence type="ECO:0000313" key="1">
    <source>
        <dbReference type="EMBL" id="AXE17947.1"/>
    </source>
</evidence>
<dbReference type="EMBL" id="CP030850">
    <property type="protein sequence ID" value="AXE17947.1"/>
    <property type="molecule type" value="Genomic_DNA"/>
</dbReference>
<name>A0A344TH26_9BACT</name>
<gene>
    <name evidence="1" type="ORF">DR864_09470</name>
</gene>
<keyword evidence="2" id="KW-1185">Reference proteome</keyword>